<dbReference type="InterPro" id="IPR000352">
    <property type="entry name" value="Pep_chain_release_fac_I"/>
</dbReference>
<evidence type="ECO:0000256" key="2">
    <source>
        <dbReference type="ARBA" id="ARBA00022481"/>
    </source>
</evidence>
<dbReference type="SMART" id="SM00937">
    <property type="entry name" value="PCRF"/>
    <property type="match status" value="1"/>
</dbReference>
<evidence type="ECO:0000313" key="6">
    <source>
        <dbReference type="Proteomes" id="UP000034181"/>
    </source>
</evidence>
<dbReference type="PROSITE" id="PS00745">
    <property type="entry name" value="RF_PROK_I"/>
    <property type="match status" value="1"/>
</dbReference>
<dbReference type="PANTHER" id="PTHR43804:SF7">
    <property type="entry name" value="LD18447P"/>
    <property type="match status" value="1"/>
</dbReference>
<evidence type="ECO:0000313" key="5">
    <source>
        <dbReference type="EMBL" id="KKQ74685.1"/>
    </source>
</evidence>
<sequence length="306" mass="34634">MDDYKKTLIRNIDAEIEETSKLLDDPDMSNMAKDELERLNREKNQILGNYNQQGNTNDEDSLDNRNIILEVSGAAGGDEAKLWADELLRMYGRYAEKEGFKVESVDERVIKISGNSAFGKFKYEAGVHRVQRIPTTEKKGRVHTSTATVSILPQLDDVDLHINPQDITFEAFRSGGHGGQNVNKVSTAVRIKHIPTGIVVTSQTERHQAQNRELAMNLLRAKLWEQEQEKKHSQISSLKSTQVGRGMRAEKIRTYNFPQDRLTDHRIGKSWHNLPQILDGENLSNVVRQTLENLSESNDGVDSQAV</sequence>
<dbReference type="InterPro" id="IPR005139">
    <property type="entry name" value="PCRF"/>
</dbReference>
<dbReference type="Gene3D" id="3.30.160.20">
    <property type="match status" value="1"/>
</dbReference>
<comment type="caution">
    <text evidence="5">The sequence shown here is derived from an EMBL/GenBank/DDBJ whole genome shotgun (WGS) entry which is preliminary data.</text>
</comment>
<feature type="domain" description="Prokaryotic-type class I peptide chain release factors" evidence="4">
    <location>
        <begin position="173"/>
        <end position="189"/>
    </location>
</feature>
<dbReference type="Gene3D" id="3.30.70.1660">
    <property type="match status" value="2"/>
</dbReference>
<dbReference type="Pfam" id="PF03462">
    <property type="entry name" value="PCRF"/>
    <property type="match status" value="1"/>
</dbReference>
<dbReference type="EMBL" id="LBUZ01000028">
    <property type="protein sequence ID" value="KKQ74685.1"/>
    <property type="molecule type" value="Genomic_DNA"/>
</dbReference>
<keyword evidence="3" id="KW-0648">Protein biosynthesis</keyword>
<dbReference type="SUPFAM" id="SSF75620">
    <property type="entry name" value="Release factor"/>
    <property type="match status" value="1"/>
</dbReference>
<dbReference type="AlphaFoldDB" id="A0A0G0KGS8"/>
<protein>
    <submittedName>
        <fullName evidence="5">Peptide chain release factor 1</fullName>
    </submittedName>
</protein>
<dbReference type="Proteomes" id="UP000034181">
    <property type="component" value="Unassembled WGS sequence"/>
</dbReference>
<proteinExistence type="inferred from homology"/>
<gene>
    <name evidence="5" type="ORF">US96_C0028G0009</name>
</gene>
<name>A0A0G0KGS8_9BACT</name>
<evidence type="ECO:0000259" key="4">
    <source>
        <dbReference type="PROSITE" id="PS00745"/>
    </source>
</evidence>
<dbReference type="InterPro" id="IPR050057">
    <property type="entry name" value="Prokaryotic/Mito_RF"/>
</dbReference>
<reference evidence="5 6" key="1">
    <citation type="journal article" date="2015" name="Nature">
        <title>rRNA introns, odd ribosomes, and small enigmatic genomes across a large radiation of phyla.</title>
        <authorList>
            <person name="Brown C.T."/>
            <person name="Hug L.A."/>
            <person name="Thomas B.C."/>
            <person name="Sharon I."/>
            <person name="Castelle C.J."/>
            <person name="Singh A."/>
            <person name="Wilkins M.J."/>
            <person name="Williams K.H."/>
            <person name="Banfield J.F."/>
        </authorList>
    </citation>
    <scope>NUCLEOTIDE SEQUENCE [LARGE SCALE GENOMIC DNA]</scope>
</reference>
<dbReference type="GO" id="GO:0003747">
    <property type="term" value="F:translation release factor activity"/>
    <property type="evidence" value="ECO:0007669"/>
    <property type="project" value="InterPro"/>
</dbReference>
<comment type="similarity">
    <text evidence="1">Belongs to the prokaryotic/mitochondrial release factor family.</text>
</comment>
<dbReference type="PATRIC" id="fig|1618569.3.peg.655"/>
<dbReference type="PANTHER" id="PTHR43804">
    <property type="entry name" value="LD18447P"/>
    <property type="match status" value="1"/>
</dbReference>
<dbReference type="Pfam" id="PF00472">
    <property type="entry name" value="RF-1"/>
    <property type="match status" value="1"/>
</dbReference>
<dbReference type="GO" id="GO:0005737">
    <property type="term" value="C:cytoplasm"/>
    <property type="evidence" value="ECO:0007669"/>
    <property type="project" value="UniProtKB-ARBA"/>
</dbReference>
<evidence type="ECO:0000256" key="3">
    <source>
        <dbReference type="ARBA" id="ARBA00022917"/>
    </source>
</evidence>
<dbReference type="InterPro" id="IPR045853">
    <property type="entry name" value="Pep_chain_release_fac_I_sf"/>
</dbReference>
<organism evidence="5 6">
    <name type="scientific">Candidatus Woesebacteria bacterium GW2011_GWB1_38_5b</name>
    <dbReference type="NCBI Taxonomy" id="1618569"/>
    <lineage>
        <taxon>Bacteria</taxon>
        <taxon>Candidatus Woeseibacteriota</taxon>
    </lineage>
</organism>
<dbReference type="FunFam" id="3.30.160.20:FF:000004">
    <property type="entry name" value="Peptide chain release factor 1"/>
    <property type="match status" value="1"/>
</dbReference>
<keyword evidence="2" id="KW-0488">Methylation</keyword>
<evidence type="ECO:0000256" key="1">
    <source>
        <dbReference type="ARBA" id="ARBA00010835"/>
    </source>
</evidence>
<accession>A0A0G0KGS8</accession>